<dbReference type="EMBL" id="LR907669">
    <property type="protein sequence ID" value="CAD7254170.1"/>
    <property type="molecule type" value="Genomic_DNA"/>
</dbReference>
<dbReference type="PANTHER" id="PTHR32046">
    <property type="entry name" value="G DOMAIN-CONTAINING PROTEIN"/>
    <property type="match status" value="1"/>
</dbReference>
<keyword evidence="1" id="KW-0342">GTP-binding</keyword>
<evidence type="ECO:0000256" key="1">
    <source>
        <dbReference type="RuleBase" id="RU004560"/>
    </source>
</evidence>
<dbReference type="InterPro" id="IPR027417">
    <property type="entry name" value="P-loop_NTPase"/>
</dbReference>
<evidence type="ECO:0000313" key="4">
    <source>
        <dbReference type="Proteomes" id="UP000677054"/>
    </source>
</evidence>
<dbReference type="AlphaFoldDB" id="A0A7R9FT17"/>
<comment type="similarity">
    <text evidence="1">Belongs to the TRAFAC class TrmE-Era-EngA-EngB-Septin-like GTPase superfamily. Septin GTPase family.</text>
</comment>
<keyword evidence="4" id="KW-1185">Reference proteome</keyword>
<accession>A0A7R9FT17</accession>
<evidence type="ECO:0000313" key="3">
    <source>
        <dbReference type="EMBL" id="CAD7254170.1"/>
    </source>
</evidence>
<name>A0A7R9FT17_9CRUS</name>
<protein>
    <recommendedName>
        <fullName evidence="2">Septin-type G domain-containing protein</fullName>
    </recommendedName>
</protein>
<proteinExistence type="inferred from homology"/>
<dbReference type="PANTHER" id="PTHR32046:SF14">
    <property type="match status" value="1"/>
</dbReference>
<dbReference type="EMBL" id="CAJPEV010008152">
    <property type="protein sequence ID" value="CAG0905138.1"/>
    <property type="molecule type" value="Genomic_DNA"/>
</dbReference>
<gene>
    <name evidence="3" type="ORF">DSTB1V02_LOCUS13916</name>
</gene>
<dbReference type="SUPFAM" id="SSF52540">
    <property type="entry name" value="P-loop containing nucleoside triphosphate hydrolases"/>
    <property type="match status" value="1"/>
</dbReference>
<dbReference type="InterPro" id="IPR030379">
    <property type="entry name" value="G_SEPTIN_dom"/>
</dbReference>
<dbReference type="CDD" id="cd00882">
    <property type="entry name" value="Ras_like_GTPase"/>
    <property type="match status" value="1"/>
</dbReference>
<dbReference type="OrthoDB" id="2386367at2759"/>
<sequence>MEKLTQEVMEKLTHQKLRGYHHRTVTILMVHKLIEKEATEKHNKVVTLAEKMAQICRSIDGFIHELPRKKIMEDAKNRLAKFETGEKGPSGPGKVLMLVGATGAGKSTLINGMINYVYGVKWEDPFRFKLIVDEGAGKSEAQSQTKWITAYVIHQQEGFRLPSTLTLIDTPGFGDTEGIKADDELKIQIHEFFSHGGNIGVDQLDGICFVTTPVSLTLTQDVLKERKHLEAALQGILPQIKTAMARAERVRQTYLALKQHEAEADANKNFKYNVKVPKHKKIDLDSGTYVTNCLNCNSTCHYPCYIPNNKDKAGCAAMRTVEGTACCKVCPKNCIWHKHVNNEYRFETYEEEEEHTYHKLKKKYEEASGKRLNAKGVLNELIKDFNVERTNVLKLTKEAHQCLQKLDKIALKPDPLGITEYIDLLIESEKREAKPGFEQRITYLLDAKDKAKLAENLKDDFDPLEACMKEFRDL</sequence>
<feature type="domain" description="Septin-type G" evidence="2">
    <location>
        <begin position="96"/>
        <end position="176"/>
    </location>
</feature>
<feature type="non-terminal residue" evidence="3">
    <location>
        <position position="474"/>
    </location>
</feature>
<dbReference type="Pfam" id="PF00735">
    <property type="entry name" value="Septin"/>
    <property type="match status" value="1"/>
</dbReference>
<dbReference type="GO" id="GO:0005525">
    <property type="term" value="F:GTP binding"/>
    <property type="evidence" value="ECO:0007669"/>
    <property type="project" value="UniProtKB-KW"/>
</dbReference>
<evidence type="ECO:0000259" key="2">
    <source>
        <dbReference type="Pfam" id="PF00735"/>
    </source>
</evidence>
<reference evidence="3" key="1">
    <citation type="submission" date="2020-11" db="EMBL/GenBank/DDBJ databases">
        <authorList>
            <person name="Tran Van P."/>
        </authorList>
    </citation>
    <scope>NUCLEOTIDE SEQUENCE</scope>
</reference>
<organism evidence="3">
    <name type="scientific">Darwinula stevensoni</name>
    <dbReference type="NCBI Taxonomy" id="69355"/>
    <lineage>
        <taxon>Eukaryota</taxon>
        <taxon>Metazoa</taxon>
        <taxon>Ecdysozoa</taxon>
        <taxon>Arthropoda</taxon>
        <taxon>Crustacea</taxon>
        <taxon>Oligostraca</taxon>
        <taxon>Ostracoda</taxon>
        <taxon>Podocopa</taxon>
        <taxon>Podocopida</taxon>
        <taxon>Darwinulocopina</taxon>
        <taxon>Darwinuloidea</taxon>
        <taxon>Darwinulidae</taxon>
        <taxon>Darwinula</taxon>
    </lineage>
</organism>
<dbReference type="Proteomes" id="UP000677054">
    <property type="component" value="Unassembled WGS sequence"/>
</dbReference>
<keyword evidence="1" id="KW-0547">Nucleotide-binding</keyword>
<dbReference type="Gene3D" id="3.40.50.300">
    <property type="entry name" value="P-loop containing nucleotide triphosphate hydrolases"/>
    <property type="match status" value="1"/>
</dbReference>